<dbReference type="RefSeq" id="WP_129208654.1">
    <property type="nucleotide sequence ID" value="NZ_BMGU01000004.1"/>
</dbReference>
<dbReference type="AlphaFoldDB" id="A0A4Q1SEA9"/>
<reference evidence="2 3" key="1">
    <citation type="journal article" date="2016" name="Int. J. Syst. Evol. Microbiol.">
        <title>Acidipila dinghuensis sp. nov., an acidobacterium isolated from forest soil.</title>
        <authorList>
            <person name="Jiang Y.W."/>
            <person name="Wang J."/>
            <person name="Chen M.H."/>
            <person name="Lv Y.Y."/>
            <person name="Qiu L.H."/>
        </authorList>
    </citation>
    <scope>NUCLEOTIDE SEQUENCE [LARGE SCALE GENOMIC DNA]</scope>
    <source>
        <strain evidence="2 3">DHOF10</strain>
    </source>
</reference>
<evidence type="ECO:0000313" key="2">
    <source>
        <dbReference type="EMBL" id="RXS95457.1"/>
    </source>
</evidence>
<dbReference type="EMBL" id="SDMK01000002">
    <property type="protein sequence ID" value="RXS95457.1"/>
    <property type="molecule type" value="Genomic_DNA"/>
</dbReference>
<accession>A0A4Q1SEA9</accession>
<protein>
    <submittedName>
        <fullName evidence="2">VWA domain-containing protein</fullName>
    </submittedName>
</protein>
<dbReference type="OrthoDB" id="106674at2"/>
<feature type="chain" id="PRO_5020991081" evidence="1">
    <location>
        <begin position="24"/>
        <end position="388"/>
    </location>
</feature>
<name>A0A4Q1SEA9_9BACT</name>
<dbReference type="InterPro" id="IPR017802">
    <property type="entry name" value="VWFA-rel_acidobac-type"/>
</dbReference>
<dbReference type="NCBIfam" id="TIGR03436">
    <property type="entry name" value="acidobact_VWFA"/>
    <property type="match status" value="1"/>
</dbReference>
<dbReference type="InterPro" id="IPR036465">
    <property type="entry name" value="vWFA_dom_sf"/>
</dbReference>
<comment type="caution">
    <text evidence="2">The sequence shown here is derived from an EMBL/GenBank/DDBJ whole genome shotgun (WGS) entry which is preliminary data.</text>
</comment>
<dbReference type="CDD" id="cd00198">
    <property type="entry name" value="vWFA"/>
    <property type="match status" value="1"/>
</dbReference>
<feature type="signal peptide" evidence="1">
    <location>
        <begin position="1"/>
        <end position="23"/>
    </location>
</feature>
<evidence type="ECO:0000313" key="3">
    <source>
        <dbReference type="Proteomes" id="UP000290253"/>
    </source>
</evidence>
<dbReference type="Gene3D" id="3.40.50.410">
    <property type="entry name" value="von Willebrand factor, type A domain"/>
    <property type="match status" value="1"/>
</dbReference>
<proteinExistence type="predicted"/>
<evidence type="ECO:0000256" key="1">
    <source>
        <dbReference type="SAM" id="SignalP"/>
    </source>
</evidence>
<organism evidence="2 3">
    <name type="scientific">Silvibacterium dinghuense</name>
    <dbReference type="NCBI Taxonomy" id="1560006"/>
    <lineage>
        <taxon>Bacteria</taxon>
        <taxon>Pseudomonadati</taxon>
        <taxon>Acidobacteriota</taxon>
        <taxon>Terriglobia</taxon>
        <taxon>Terriglobales</taxon>
        <taxon>Acidobacteriaceae</taxon>
        <taxon>Silvibacterium</taxon>
    </lineage>
</organism>
<keyword evidence="3" id="KW-1185">Reference proteome</keyword>
<dbReference type="Proteomes" id="UP000290253">
    <property type="component" value="Unassembled WGS sequence"/>
</dbReference>
<gene>
    <name evidence="2" type="ORF">ESZ00_12835</name>
</gene>
<sequence length="388" mass="41849">MTKPPVASLLLALVFTFVPAAFAQNAQSSPEQATQDQAAAGQTTFHAETSLVIVPTLVREKSGHPVYTLTAQDFTLTDNGAPQTVHLEEGNDSQPIALVVAIETGGSGVLKMDLYPQLEPLIEGLIGAVPHTVAVVGFDSHVYLLQPFTPSWQEISATMNSLQPGDNGAAIFDGVSYAVDLLRSQSPQYRRVILLLSETNDHGSQAGLVETVRAISDTNTIVYSVAFSSLKSDFKTQAPRIVQDDRPGPPHGCMGKYPDEEKNPNRLVQFWNCLGLLAPPLKAAQLVVALGIDGLKRNVPESIAGMTGGEYFKFSNEKNLQSDLATISNHVPNRYVLTFRPQSPAPGPHAIEVKLKDYPKLVVTARRAYWVEPPGQPSSSQEPPAPQP</sequence>
<dbReference type="SUPFAM" id="SSF53300">
    <property type="entry name" value="vWA-like"/>
    <property type="match status" value="1"/>
</dbReference>
<keyword evidence="1" id="KW-0732">Signal</keyword>